<protein>
    <submittedName>
        <fullName evidence="1">Uncharacterized protein</fullName>
    </submittedName>
</protein>
<evidence type="ECO:0000313" key="1">
    <source>
        <dbReference type="EMBL" id="EEV16908.1"/>
    </source>
</evidence>
<keyword evidence="2" id="KW-1185">Reference proteome</keyword>
<sequence length="39" mass="4461">MIFRRACLRATLSEREFNLTFSFYVVSGGALAECANLRF</sequence>
<dbReference type="AlphaFoldDB" id="C8PJ03"/>
<accession>C8PJ03</accession>
<gene>
    <name evidence="1" type="ORF">CAMGR0001_1202</name>
</gene>
<dbReference type="Proteomes" id="UP000005709">
    <property type="component" value="Unassembled WGS sequence"/>
</dbReference>
<organism evidence="1 2">
    <name type="scientific">Campylobacter gracilis RM3268</name>
    <dbReference type="NCBI Taxonomy" id="553220"/>
    <lineage>
        <taxon>Bacteria</taxon>
        <taxon>Pseudomonadati</taxon>
        <taxon>Campylobacterota</taxon>
        <taxon>Epsilonproteobacteria</taxon>
        <taxon>Campylobacterales</taxon>
        <taxon>Campylobacteraceae</taxon>
        <taxon>Campylobacter</taxon>
    </lineage>
</organism>
<proteinExistence type="predicted"/>
<dbReference type="EMBL" id="ACYG01000027">
    <property type="protein sequence ID" value="EEV16908.1"/>
    <property type="molecule type" value="Genomic_DNA"/>
</dbReference>
<name>C8PJ03_9BACT</name>
<comment type="caution">
    <text evidence="1">The sequence shown here is derived from an EMBL/GenBank/DDBJ whole genome shotgun (WGS) entry which is preliminary data.</text>
</comment>
<reference evidence="1 2" key="1">
    <citation type="submission" date="2009-07" db="EMBL/GenBank/DDBJ databases">
        <authorList>
            <person name="Madupu R."/>
            <person name="Sebastian Y."/>
            <person name="Durkin A.S."/>
            <person name="Torralba M."/>
            <person name="Methe B."/>
            <person name="Sutton G.G."/>
            <person name="Strausberg R.L."/>
            <person name="Nelson K.E."/>
        </authorList>
    </citation>
    <scope>NUCLEOTIDE SEQUENCE [LARGE SCALE GENOMIC DNA]</scope>
    <source>
        <strain evidence="1 2">RM3268</strain>
    </source>
</reference>
<evidence type="ECO:0000313" key="2">
    <source>
        <dbReference type="Proteomes" id="UP000005709"/>
    </source>
</evidence>